<dbReference type="SUPFAM" id="SSF53244">
    <property type="entry name" value="MurD-like peptide ligases, peptide-binding domain"/>
    <property type="match status" value="1"/>
</dbReference>
<evidence type="ECO:0000256" key="4">
    <source>
        <dbReference type="ARBA" id="ARBA00022741"/>
    </source>
</evidence>
<keyword evidence="9 10" id="KW-0961">Cell wall biogenesis/degradation</keyword>
<dbReference type="SUPFAM" id="SSF53623">
    <property type="entry name" value="MurD-like peptide ligases, catalytic domain"/>
    <property type="match status" value="1"/>
</dbReference>
<dbReference type="Proteomes" id="UP000196573">
    <property type="component" value="Unassembled WGS sequence"/>
</dbReference>
<keyword evidence="6 10" id="KW-0133">Cell shape</keyword>
<dbReference type="Gene3D" id="3.40.1390.10">
    <property type="entry name" value="MurE/MurF, N-terminal domain"/>
    <property type="match status" value="1"/>
</dbReference>
<dbReference type="GO" id="GO:0071555">
    <property type="term" value="P:cell wall organization"/>
    <property type="evidence" value="ECO:0007669"/>
    <property type="project" value="UniProtKB-KW"/>
</dbReference>
<dbReference type="InterPro" id="IPR051046">
    <property type="entry name" value="MurCDEF_CellWall_CoF430Synth"/>
</dbReference>
<evidence type="ECO:0000259" key="13">
    <source>
        <dbReference type="Pfam" id="PF02875"/>
    </source>
</evidence>
<dbReference type="InterPro" id="IPR004101">
    <property type="entry name" value="Mur_ligase_C"/>
</dbReference>
<comment type="pathway">
    <text evidence="10 11">Cell wall biogenesis; peptidoglycan biosynthesis.</text>
</comment>
<dbReference type="GO" id="GO:0005524">
    <property type="term" value="F:ATP binding"/>
    <property type="evidence" value="ECO:0007669"/>
    <property type="project" value="UniProtKB-UniRule"/>
</dbReference>
<comment type="similarity">
    <text evidence="10">Belongs to the MurCDEF family. MurF subfamily.</text>
</comment>
<evidence type="ECO:0000256" key="8">
    <source>
        <dbReference type="ARBA" id="ARBA00023306"/>
    </source>
</evidence>
<keyword evidence="5 10" id="KW-0067">ATP-binding</keyword>
<comment type="function">
    <text evidence="10 11">Involved in cell wall formation. Catalyzes the final step in the synthesis of UDP-N-acetylmuramoyl-pentapeptide, the precursor of murein.</text>
</comment>
<dbReference type="UniPathway" id="UPA00219"/>
<dbReference type="InterPro" id="IPR035911">
    <property type="entry name" value="MurE/MurF_N"/>
</dbReference>
<proteinExistence type="inferred from homology"/>
<dbReference type="EMBL" id="FWPT01000001">
    <property type="protein sequence ID" value="SMA34188.1"/>
    <property type="molecule type" value="Genomic_DNA"/>
</dbReference>
<keyword evidence="1 10" id="KW-0963">Cytoplasm</keyword>
<dbReference type="SUPFAM" id="SSF63418">
    <property type="entry name" value="MurE/MurF N-terminal domain"/>
    <property type="match status" value="1"/>
</dbReference>
<dbReference type="Pfam" id="PF01225">
    <property type="entry name" value="Mur_ligase"/>
    <property type="match status" value="1"/>
</dbReference>
<evidence type="ECO:0000256" key="5">
    <source>
        <dbReference type="ARBA" id="ARBA00022840"/>
    </source>
</evidence>
<evidence type="ECO:0000313" key="15">
    <source>
        <dbReference type="EMBL" id="SMA34188.1"/>
    </source>
</evidence>
<dbReference type="OrthoDB" id="9801978at2"/>
<evidence type="ECO:0000256" key="9">
    <source>
        <dbReference type="ARBA" id="ARBA00023316"/>
    </source>
</evidence>
<reference evidence="15 16" key="1">
    <citation type="submission" date="2017-03" db="EMBL/GenBank/DDBJ databases">
        <authorList>
            <person name="Afonso C.L."/>
            <person name="Miller P.J."/>
            <person name="Scott M.A."/>
            <person name="Spackman E."/>
            <person name="Goraichik I."/>
            <person name="Dimitrov K.M."/>
            <person name="Suarez D.L."/>
            <person name="Swayne D.E."/>
        </authorList>
    </citation>
    <scope>NUCLEOTIDE SEQUENCE [LARGE SCALE GENOMIC DNA]</scope>
    <source>
        <strain evidence="15">SB41UT1</strain>
    </source>
</reference>
<dbReference type="Gene3D" id="3.40.1190.10">
    <property type="entry name" value="Mur-like, catalytic domain"/>
    <property type="match status" value="1"/>
</dbReference>
<dbReference type="GO" id="GO:0047480">
    <property type="term" value="F:UDP-N-acetylmuramoyl-tripeptide-D-alanyl-D-alanine ligase activity"/>
    <property type="evidence" value="ECO:0007669"/>
    <property type="project" value="UniProtKB-UniRule"/>
</dbReference>
<feature type="domain" description="Mur ligase C-terminal" evidence="13">
    <location>
        <begin position="318"/>
        <end position="440"/>
    </location>
</feature>
<evidence type="ECO:0000256" key="6">
    <source>
        <dbReference type="ARBA" id="ARBA00022960"/>
    </source>
</evidence>
<dbReference type="Gene3D" id="3.90.190.20">
    <property type="entry name" value="Mur ligase, C-terminal domain"/>
    <property type="match status" value="1"/>
</dbReference>
<dbReference type="EC" id="6.3.2.10" evidence="10 11"/>
<dbReference type="Pfam" id="PF08245">
    <property type="entry name" value="Mur_ligase_M"/>
    <property type="match status" value="1"/>
</dbReference>
<feature type="domain" description="Mur ligase N-terminal catalytic" evidence="12">
    <location>
        <begin position="24"/>
        <end position="72"/>
    </location>
</feature>
<evidence type="ECO:0000256" key="10">
    <source>
        <dbReference type="HAMAP-Rule" id="MF_02019"/>
    </source>
</evidence>
<keyword evidence="7 10" id="KW-0573">Peptidoglycan synthesis</keyword>
<comment type="subcellular location">
    <subcellularLocation>
        <location evidence="10 11">Cytoplasm</location>
    </subcellularLocation>
</comment>
<evidence type="ECO:0000259" key="12">
    <source>
        <dbReference type="Pfam" id="PF01225"/>
    </source>
</evidence>
<dbReference type="GO" id="GO:0005737">
    <property type="term" value="C:cytoplasm"/>
    <property type="evidence" value="ECO:0007669"/>
    <property type="project" value="UniProtKB-SubCell"/>
</dbReference>
<dbReference type="Pfam" id="PF02875">
    <property type="entry name" value="Mur_ligase_C"/>
    <property type="match status" value="1"/>
</dbReference>
<gene>
    <name evidence="10 15" type="primary">murF</name>
    <name evidence="15" type="ORF">EHSB41UT_00369</name>
</gene>
<keyword evidence="4 10" id="KW-0547">Nucleotide-binding</keyword>
<evidence type="ECO:0000256" key="11">
    <source>
        <dbReference type="RuleBase" id="RU004136"/>
    </source>
</evidence>
<dbReference type="GO" id="GO:0008360">
    <property type="term" value="P:regulation of cell shape"/>
    <property type="evidence" value="ECO:0007669"/>
    <property type="project" value="UniProtKB-KW"/>
</dbReference>
<feature type="binding site" evidence="10">
    <location>
        <begin position="107"/>
        <end position="113"/>
    </location>
    <ligand>
        <name>ATP</name>
        <dbReference type="ChEBI" id="CHEBI:30616"/>
    </ligand>
</feature>
<dbReference type="InterPro" id="IPR036565">
    <property type="entry name" value="Mur-like_cat_sf"/>
</dbReference>
<dbReference type="AlphaFoldDB" id="A0A1X7AED3"/>
<evidence type="ECO:0000256" key="3">
    <source>
        <dbReference type="ARBA" id="ARBA00022618"/>
    </source>
</evidence>
<keyword evidence="16" id="KW-1185">Reference proteome</keyword>
<comment type="catalytic activity">
    <reaction evidence="10 11">
        <text>D-alanyl-D-alanine + UDP-N-acetyl-alpha-D-muramoyl-L-alanyl-gamma-D-glutamyl-meso-2,6-diaminopimelate + ATP = UDP-N-acetyl-alpha-D-muramoyl-L-alanyl-gamma-D-glutamyl-meso-2,6-diaminopimeloyl-D-alanyl-D-alanine + ADP + phosphate + H(+)</text>
        <dbReference type="Rhea" id="RHEA:28374"/>
        <dbReference type="ChEBI" id="CHEBI:15378"/>
        <dbReference type="ChEBI" id="CHEBI:30616"/>
        <dbReference type="ChEBI" id="CHEBI:43474"/>
        <dbReference type="ChEBI" id="CHEBI:57822"/>
        <dbReference type="ChEBI" id="CHEBI:61386"/>
        <dbReference type="ChEBI" id="CHEBI:83905"/>
        <dbReference type="ChEBI" id="CHEBI:456216"/>
        <dbReference type="EC" id="6.3.2.10"/>
    </reaction>
</comment>
<evidence type="ECO:0000256" key="2">
    <source>
        <dbReference type="ARBA" id="ARBA00022598"/>
    </source>
</evidence>
<dbReference type="InterPro" id="IPR013221">
    <property type="entry name" value="Mur_ligase_cen"/>
</dbReference>
<dbReference type="PANTHER" id="PTHR43024:SF1">
    <property type="entry name" value="UDP-N-ACETYLMURAMOYL-TRIPEPTIDE--D-ALANYL-D-ALANINE LIGASE"/>
    <property type="match status" value="1"/>
</dbReference>
<dbReference type="InterPro" id="IPR000713">
    <property type="entry name" value="Mur_ligase_N"/>
</dbReference>
<feature type="domain" description="Mur ligase central" evidence="14">
    <location>
        <begin position="105"/>
        <end position="296"/>
    </location>
</feature>
<name>A0A1X7AED3_9GAMM</name>
<dbReference type="HAMAP" id="MF_02019">
    <property type="entry name" value="MurF"/>
    <property type="match status" value="1"/>
</dbReference>
<accession>A0A1X7AED3</accession>
<dbReference type="GO" id="GO:0008766">
    <property type="term" value="F:UDP-N-acetylmuramoylalanyl-D-glutamyl-2,6-diaminopimelate-D-alanyl-D-alanine ligase activity"/>
    <property type="evidence" value="ECO:0007669"/>
    <property type="project" value="RHEA"/>
</dbReference>
<dbReference type="NCBIfam" id="TIGR01143">
    <property type="entry name" value="murF"/>
    <property type="match status" value="1"/>
</dbReference>
<evidence type="ECO:0000256" key="1">
    <source>
        <dbReference type="ARBA" id="ARBA00022490"/>
    </source>
</evidence>
<organism evidence="15 16">
    <name type="scientific">Parendozoicomonas haliclonae</name>
    <dbReference type="NCBI Taxonomy" id="1960125"/>
    <lineage>
        <taxon>Bacteria</taxon>
        <taxon>Pseudomonadati</taxon>
        <taxon>Pseudomonadota</taxon>
        <taxon>Gammaproteobacteria</taxon>
        <taxon>Oceanospirillales</taxon>
        <taxon>Endozoicomonadaceae</taxon>
        <taxon>Parendozoicomonas</taxon>
    </lineage>
</organism>
<evidence type="ECO:0000259" key="14">
    <source>
        <dbReference type="Pfam" id="PF08245"/>
    </source>
</evidence>
<keyword evidence="8 10" id="KW-0131">Cell cycle</keyword>
<dbReference type="GO" id="GO:0051301">
    <property type="term" value="P:cell division"/>
    <property type="evidence" value="ECO:0007669"/>
    <property type="project" value="UniProtKB-KW"/>
</dbReference>
<sequence length="481" mass="50632">MIAAKTLSELAGALPGQLLGSDATITSISIDTRTVEPGQLFVAIKGPNFDGHNYVQAALDKGAAGVIVSEDRGAHPAVLVNDTEKALSQTGVLNRDAFQGTVLGVTGSSGKTSVKEMLAAIFSQVAPTLSTVGNLNNYYGVPVTLSRLTSEHQFAVIEMGTNSPGEIAHLTEIVRPHIAIVNNASISHVAGLGSLMGIVEEKGAIFDHLTSEGTAIVNLDDAHCGVWIERIAKNAGCRVLSFSLKNESATSWPSDITTDEEGMHFTLNLAGKKTQVNLQFWGKHQVANACAAAVMAHAAGLDIETIAAGLGAARPYARRGQRFRSENGAMIIDESYNANPDSTKASIDALADCSGYRMLVLGELSAEHYLNRDEGIRMHRELGEYASQAGIDHVLTCGELSAHVHDTFSGEGQHFSEKNALIDWLKPHLNAGVVVLVKGSMLTGMNDVVTACIAKTEPSIHSHLSSDSAQTASAAGTMEGA</sequence>
<evidence type="ECO:0000313" key="16">
    <source>
        <dbReference type="Proteomes" id="UP000196573"/>
    </source>
</evidence>
<evidence type="ECO:0000256" key="7">
    <source>
        <dbReference type="ARBA" id="ARBA00022984"/>
    </source>
</evidence>
<protein>
    <recommendedName>
        <fullName evidence="10 11">UDP-N-acetylmuramoyl-tripeptide--D-alanyl-D-alanine ligase</fullName>
        <ecNumber evidence="10 11">6.3.2.10</ecNumber>
    </recommendedName>
    <alternativeName>
        <fullName evidence="10">D-alanyl-D-alanine-adding enzyme</fullName>
    </alternativeName>
</protein>
<dbReference type="GO" id="GO:0009252">
    <property type="term" value="P:peptidoglycan biosynthetic process"/>
    <property type="evidence" value="ECO:0007669"/>
    <property type="project" value="UniProtKB-UniRule"/>
</dbReference>
<keyword evidence="3 10" id="KW-0132">Cell division</keyword>
<dbReference type="InterPro" id="IPR036615">
    <property type="entry name" value="Mur_ligase_C_dom_sf"/>
</dbReference>
<keyword evidence="2 10" id="KW-0436">Ligase</keyword>
<dbReference type="InterPro" id="IPR005863">
    <property type="entry name" value="UDP-N-AcMur_synth"/>
</dbReference>
<dbReference type="PANTHER" id="PTHR43024">
    <property type="entry name" value="UDP-N-ACETYLMURAMOYL-TRIPEPTIDE--D-ALANYL-D-ALANINE LIGASE"/>
    <property type="match status" value="1"/>
</dbReference>
<dbReference type="RefSeq" id="WP_087106320.1">
    <property type="nucleotide sequence ID" value="NZ_CBCSCN010000004.1"/>
</dbReference>